<feature type="domain" description="Zinc finger CGNR" evidence="1">
    <location>
        <begin position="124"/>
        <end position="166"/>
    </location>
</feature>
<keyword evidence="5" id="KW-1185">Reference proteome</keyword>
<evidence type="ECO:0000313" key="5">
    <source>
        <dbReference type="Proteomes" id="UP001432161"/>
    </source>
</evidence>
<evidence type="ECO:0000313" key="2">
    <source>
        <dbReference type="EMBL" id="SDG51050.1"/>
    </source>
</evidence>
<evidence type="ECO:0000313" key="3">
    <source>
        <dbReference type="EMBL" id="WUR39264.1"/>
    </source>
</evidence>
<sequence>MSERVPAPGGLALVQDLVNTLDLESGEDSLDTAEGRARFGLAGERETAAARELREALRVALLAHAGHPAHREVVPLQALLAEAPLVVTVGADGTAALAPADGRALASRVAAAIAEALVAGTWGRLKACEAADCHWAYYDRSPAGRGRWCSMSVCGARAKMRRYRAR</sequence>
<dbReference type="InterPro" id="IPR010852">
    <property type="entry name" value="ABATE"/>
</dbReference>
<dbReference type="SUPFAM" id="SSF160904">
    <property type="entry name" value="Jann2411-like"/>
    <property type="match status" value="1"/>
</dbReference>
<name>A0A1G7UWD8_9ACTN</name>
<dbReference type="EMBL" id="CP108330">
    <property type="protein sequence ID" value="WUR39264.1"/>
    <property type="molecule type" value="Genomic_DNA"/>
</dbReference>
<dbReference type="Pfam" id="PF11706">
    <property type="entry name" value="zf-CGNR"/>
    <property type="match status" value="1"/>
</dbReference>
<dbReference type="AlphaFoldDB" id="A0A1G7UWD8"/>
<accession>A0A1G7UWD8</accession>
<dbReference type="PANTHER" id="PTHR35525:SF3">
    <property type="entry name" value="BLL6575 PROTEIN"/>
    <property type="match status" value="1"/>
</dbReference>
<dbReference type="InterPro" id="IPR023286">
    <property type="entry name" value="ABATE_dom_sf"/>
</dbReference>
<dbReference type="PANTHER" id="PTHR35525">
    <property type="entry name" value="BLL6575 PROTEIN"/>
    <property type="match status" value="1"/>
</dbReference>
<dbReference type="Gene3D" id="1.10.3300.10">
    <property type="entry name" value="Jann2411-like domain"/>
    <property type="match status" value="1"/>
</dbReference>
<reference evidence="2 4" key="1">
    <citation type="submission" date="2016-10" db="EMBL/GenBank/DDBJ databases">
        <authorList>
            <person name="de Groot N.N."/>
        </authorList>
    </citation>
    <scope>NUCLEOTIDE SEQUENCE [LARGE SCALE GENOMIC DNA]</scope>
    <source>
        <strain evidence="2 4">CGMCC 4.1859</strain>
    </source>
</reference>
<proteinExistence type="predicted"/>
<dbReference type="EMBL" id="FNAX01000021">
    <property type="protein sequence ID" value="SDG51050.1"/>
    <property type="molecule type" value="Genomic_DNA"/>
</dbReference>
<dbReference type="InterPro" id="IPR021005">
    <property type="entry name" value="Znf_CGNR"/>
</dbReference>
<organism evidence="2 4">
    <name type="scientific">Streptomyces griseoaurantiacus</name>
    <dbReference type="NCBI Taxonomy" id="68213"/>
    <lineage>
        <taxon>Bacteria</taxon>
        <taxon>Bacillati</taxon>
        <taxon>Actinomycetota</taxon>
        <taxon>Actinomycetes</taxon>
        <taxon>Kitasatosporales</taxon>
        <taxon>Streptomycetaceae</taxon>
        <taxon>Streptomyces</taxon>
        <taxon>Streptomyces aurantiacus group</taxon>
    </lineage>
</organism>
<dbReference type="Proteomes" id="UP001432161">
    <property type="component" value="Chromosome"/>
</dbReference>
<dbReference type="OrthoDB" id="123307at2"/>
<reference evidence="3" key="2">
    <citation type="submission" date="2022-10" db="EMBL/GenBank/DDBJ databases">
        <title>The complete genomes of actinobacterial strains from the NBC collection.</title>
        <authorList>
            <person name="Joergensen T.S."/>
            <person name="Alvarez Arevalo M."/>
            <person name="Sterndorff E.B."/>
            <person name="Faurdal D."/>
            <person name="Vuksanovic O."/>
            <person name="Mourched A.-S."/>
            <person name="Charusanti P."/>
            <person name="Shaw S."/>
            <person name="Blin K."/>
            <person name="Weber T."/>
        </authorList>
    </citation>
    <scope>NUCLEOTIDE SEQUENCE</scope>
    <source>
        <strain evidence="3">NBC_00489</strain>
    </source>
</reference>
<gene>
    <name evidence="3" type="ORF">OHN36_19920</name>
    <name evidence="2" type="ORF">SAMN05216260_12177</name>
</gene>
<protein>
    <submittedName>
        <fullName evidence="3">CGNR zinc finger domain-containing protein</fullName>
    </submittedName>
    <submittedName>
        <fullName evidence="2">Conserved protein containing a Zn-ribbon-like motif, possibly RNA-binding</fullName>
    </submittedName>
</protein>
<evidence type="ECO:0000313" key="4">
    <source>
        <dbReference type="Proteomes" id="UP000198614"/>
    </source>
</evidence>
<dbReference type="Proteomes" id="UP000198614">
    <property type="component" value="Unassembled WGS sequence"/>
</dbReference>
<evidence type="ECO:0000259" key="1">
    <source>
        <dbReference type="Pfam" id="PF11706"/>
    </source>
</evidence>